<dbReference type="PANTHER" id="PTHR24223">
    <property type="entry name" value="ATP-BINDING CASSETTE SUB-FAMILY C"/>
    <property type="match status" value="1"/>
</dbReference>
<feature type="domain" description="ABC transmembrane type-1" evidence="12">
    <location>
        <begin position="326"/>
        <end position="633"/>
    </location>
</feature>
<dbReference type="SMART" id="SM00382">
    <property type="entry name" value="AAA"/>
    <property type="match status" value="2"/>
</dbReference>
<protein>
    <submittedName>
        <fullName evidence="13">Transporter of the ATP-binding cassette (ABC)</fullName>
    </submittedName>
</protein>
<dbReference type="PROSITE" id="PS50929">
    <property type="entry name" value="ABC_TM1F"/>
    <property type="match status" value="2"/>
</dbReference>
<dbReference type="InterPro" id="IPR003439">
    <property type="entry name" value="ABC_transporter-like_ATP-bd"/>
</dbReference>
<proteinExistence type="predicted"/>
<evidence type="ECO:0000256" key="10">
    <source>
        <dbReference type="SAM" id="Phobius"/>
    </source>
</evidence>
<keyword evidence="14" id="KW-1185">Reference proteome</keyword>
<feature type="transmembrane region" description="Helical" evidence="10">
    <location>
        <begin position="1152"/>
        <end position="1176"/>
    </location>
</feature>
<keyword evidence="2" id="KW-0813">Transport</keyword>
<evidence type="ECO:0000256" key="4">
    <source>
        <dbReference type="ARBA" id="ARBA00022737"/>
    </source>
</evidence>
<dbReference type="InterPro" id="IPR017871">
    <property type="entry name" value="ABC_transporter-like_CS"/>
</dbReference>
<evidence type="ECO:0000313" key="13">
    <source>
        <dbReference type="EMBL" id="KAL0637162.1"/>
    </source>
</evidence>
<dbReference type="PANTHER" id="PTHR24223:SF353">
    <property type="entry name" value="ABC TRANSPORTER ATP-BINDING PROTEIN_PERMEASE VMR1-RELATED"/>
    <property type="match status" value="1"/>
</dbReference>
<feature type="transmembrane region" description="Helical" evidence="10">
    <location>
        <begin position="1077"/>
        <end position="1104"/>
    </location>
</feature>
<keyword evidence="6 13" id="KW-0067">ATP-binding</keyword>
<keyword evidence="7 10" id="KW-1133">Transmembrane helix</keyword>
<comment type="subcellular location">
    <subcellularLocation>
        <location evidence="1">Membrane</location>
    </subcellularLocation>
</comment>
<feature type="transmembrane region" description="Helical" evidence="10">
    <location>
        <begin position="209"/>
        <end position="229"/>
    </location>
</feature>
<feature type="transmembrane region" description="Helical" evidence="10">
    <location>
        <begin position="143"/>
        <end position="164"/>
    </location>
</feature>
<dbReference type="InterPro" id="IPR003593">
    <property type="entry name" value="AAA+_ATPase"/>
</dbReference>
<reference evidence="13 14" key="1">
    <citation type="submission" date="2024-02" db="EMBL/GenBank/DDBJ databases">
        <title>Discinaceae phylogenomics.</title>
        <authorList>
            <person name="Dirks A.C."/>
            <person name="James T.Y."/>
        </authorList>
    </citation>
    <scope>NUCLEOTIDE SEQUENCE [LARGE SCALE GENOMIC DNA]</scope>
    <source>
        <strain evidence="13 14">ACD0624</strain>
    </source>
</reference>
<evidence type="ECO:0000259" key="11">
    <source>
        <dbReference type="PROSITE" id="PS50893"/>
    </source>
</evidence>
<dbReference type="SUPFAM" id="SSF90123">
    <property type="entry name" value="ABC transporter transmembrane region"/>
    <property type="match status" value="2"/>
</dbReference>
<dbReference type="EMBL" id="JBBBZM010000038">
    <property type="protein sequence ID" value="KAL0637162.1"/>
    <property type="molecule type" value="Genomic_DNA"/>
</dbReference>
<dbReference type="InterPro" id="IPR011527">
    <property type="entry name" value="ABC1_TM_dom"/>
</dbReference>
<feature type="domain" description="ABC transmembrane type-1" evidence="12">
    <location>
        <begin position="1068"/>
        <end position="1318"/>
    </location>
</feature>
<dbReference type="Gene3D" id="3.40.50.300">
    <property type="entry name" value="P-loop containing nucleotide triphosphate hydrolases"/>
    <property type="match status" value="2"/>
</dbReference>
<dbReference type="CDD" id="cd03244">
    <property type="entry name" value="ABCC_MRP_domain2"/>
    <property type="match status" value="1"/>
</dbReference>
<feature type="transmembrane region" description="Helical" evidence="10">
    <location>
        <begin position="490"/>
        <end position="509"/>
    </location>
</feature>
<evidence type="ECO:0000256" key="6">
    <source>
        <dbReference type="ARBA" id="ARBA00022840"/>
    </source>
</evidence>
<dbReference type="PROSITE" id="PS50893">
    <property type="entry name" value="ABC_TRANSPORTER_2"/>
    <property type="match status" value="2"/>
</dbReference>
<dbReference type="PROSITE" id="PS00211">
    <property type="entry name" value="ABC_TRANSPORTER_1"/>
    <property type="match status" value="2"/>
</dbReference>
<dbReference type="Proteomes" id="UP001447188">
    <property type="component" value="Unassembled WGS sequence"/>
</dbReference>
<dbReference type="CDD" id="cd18604">
    <property type="entry name" value="ABC_6TM_VMR1_D2_like"/>
    <property type="match status" value="1"/>
</dbReference>
<feature type="transmembrane region" description="Helical" evidence="10">
    <location>
        <begin position="185"/>
        <end position="203"/>
    </location>
</feature>
<feature type="transmembrane region" description="Helical" evidence="10">
    <location>
        <begin position="1270"/>
        <end position="1288"/>
    </location>
</feature>
<dbReference type="SUPFAM" id="SSF52540">
    <property type="entry name" value="P-loop containing nucleoside triphosphate hydrolases"/>
    <property type="match status" value="2"/>
</dbReference>
<keyword evidence="8 10" id="KW-0472">Membrane</keyword>
<evidence type="ECO:0000313" key="14">
    <source>
        <dbReference type="Proteomes" id="UP001447188"/>
    </source>
</evidence>
<keyword evidence="3 10" id="KW-0812">Transmembrane</keyword>
<dbReference type="InterPro" id="IPR036640">
    <property type="entry name" value="ABC1_TM_sf"/>
</dbReference>
<evidence type="ECO:0000256" key="1">
    <source>
        <dbReference type="ARBA" id="ARBA00004370"/>
    </source>
</evidence>
<organism evidence="13 14">
    <name type="scientific">Discina gigas</name>
    <dbReference type="NCBI Taxonomy" id="1032678"/>
    <lineage>
        <taxon>Eukaryota</taxon>
        <taxon>Fungi</taxon>
        <taxon>Dikarya</taxon>
        <taxon>Ascomycota</taxon>
        <taxon>Pezizomycotina</taxon>
        <taxon>Pezizomycetes</taxon>
        <taxon>Pezizales</taxon>
        <taxon>Discinaceae</taxon>
        <taxon>Discina</taxon>
    </lineage>
</organism>
<evidence type="ECO:0000256" key="3">
    <source>
        <dbReference type="ARBA" id="ARBA00022692"/>
    </source>
</evidence>
<feature type="transmembrane region" description="Helical" evidence="10">
    <location>
        <begin position="323"/>
        <end position="344"/>
    </location>
</feature>
<feature type="region of interest" description="Disordered" evidence="9">
    <location>
        <begin position="922"/>
        <end position="945"/>
    </location>
</feature>
<evidence type="ECO:0000256" key="7">
    <source>
        <dbReference type="ARBA" id="ARBA00022989"/>
    </source>
</evidence>
<feature type="transmembrane region" description="Helical" evidence="10">
    <location>
        <begin position="1294"/>
        <end position="1313"/>
    </location>
</feature>
<dbReference type="Gene3D" id="1.20.1560.10">
    <property type="entry name" value="ABC transporter type 1, transmembrane domain"/>
    <property type="match status" value="2"/>
</dbReference>
<keyword evidence="5" id="KW-0547">Nucleotide-binding</keyword>
<feature type="domain" description="ABC transporter" evidence="11">
    <location>
        <begin position="669"/>
        <end position="919"/>
    </location>
</feature>
<evidence type="ECO:0000256" key="9">
    <source>
        <dbReference type="SAM" id="MobiDB-lite"/>
    </source>
</evidence>
<dbReference type="GO" id="GO:0005524">
    <property type="term" value="F:ATP binding"/>
    <property type="evidence" value="ECO:0007669"/>
    <property type="project" value="UniProtKB-KW"/>
</dbReference>
<evidence type="ECO:0000256" key="8">
    <source>
        <dbReference type="ARBA" id="ARBA00023136"/>
    </source>
</evidence>
<feature type="transmembrane region" description="Helical" evidence="10">
    <location>
        <begin position="112"/>
        <end position="131"/>
    </location>
</feature>
<keyword evidence="4" id="KW-0677">Repeat</keyword>
<dbReference type="Pfam" id="PF00664">
    <property type="entry name" value="ABC_membrane"/>
    <property type="match status" value="2"/>
</dbReference>
<feature type="domain" description="ABC transporter" evidence="11">
    <location>
        <begin position="1358"/>
        <end position="1605"/>
    </location>
</feature>
<name>A0ABR3GML6_9PEZI</name>
<dbReference type="InterPro" id="IPR027417">
    <property type="entry name" value="P-loop_NTPase"/>
</dbReference>
<feature type="transmembrane region" description="Helical" evidence="10">
    <location>
        <begin position="988"/>
        <end position="1012"/>
    </location>
</feature>
<dbReference type="CDD" id="cd18596">
    <property type="entry name" value="ABC_6TM_VMR1_D1_like"/>
    <property type="match status" value="1"/>
</dbReference>
<feature type="transmembrane region" description="Helical" evidence="10">
    <location>
        <begin position="356"/>
        <end position="381"/>
    </location>
</feature>
<dbReference type="InterPro" id="IPR050173">
    <property type="entry name" value="ABC_transporter_C-like"/>
</dbReference>
<feature type="transmembrane region" description="Helical" evidence="10">
    <location>
        <begin position="462"/>
        <end position="484"/>
    </location>
</feature>
<feature type="transmembrane region" description="Helical" evidence="10">
    <location>
        <begin position="26"/>
        <end position="49"/>
    </location>
</feature>
<dbReference type="CDD" id="cd03250">
    <property type="entry name" value="ABCC_MRP_domain1"/>
    <property type="match status" value="1"/>
</dbReference>
<accession>A0ABR3GML6</accession>
<feature type="transmembrane region" description="Helical" evidence="10">
    <location>
        <begin position="1182"/>
        <end position="1201"/>
    </location>
</feature>
<gene>
    <name evidence="13" type="primary">YBT1</name>
    <name evidence="13" type="ORF">Q9L58_003811</name>
</gene>
<comment type="caution">
    <text evidence="13">The sequence shown here is derived from an EMBL/GenBank/DDBJ whole genome shotgun (WGS) entry which is preliminary data.</text>
</comment>
<evidence type="ECO:0000256" key="5">
    <source>
        <dbReference type="ARBA" id="ARBA00022741"/>
    </source>
</evidence>
<feature type="transmembrane region" description="Helical" evidence="10">
    <location>
        <begin position="1033"/>
        <end position="1057"/>
    </location>
</feature>
<evidence type="ECO:0000256" key="2">
    <source>
        <dbReference type="ARBA" id="ARBA00022448"/>
    </source>
</evidence>
<feature type="transmembrane region" description="Helical" evidence="10">
    <location>
        <begin position="569"/>
        <end position="592"/>
    </location>
</feature>
<evidence type="ECO:0000259" key="12">
    <source>
        <dbReference type="PROSITE" id="PS50929"/>
    </source>
</evidence>
<sequence length="1632" mass="181524">MHPTFLQCERPFWRGDDFTVCIRRDLIQVFLPSFTVAFSALWLVATLVYRQFTKRRSREYRPLPTHRSAFGLDDDSSTEADDDEFAKHLGLRHAASHGTFTSVKVVRPRGEVVLVVLEELAILGMLGLFIAEVFLRHRSVWNMAGMPVVAGVVCWGYVLVLATLRLWFSGSGDYDIPSLWDHTSLLYLFNFVFATVTFRTALIQPAIGLYETLTIAQFTLVSLLCTIAVSSRRGNKPVKLEVVDGLEPSQEPLASLFSLATFGWVDAIVWHGYWKPFELSTVWNLREDDIAYSVLSTFRQTKKTTTLAFTLVKHFKRDLAIQSAWAVFASLFTFAPTLLLRVILQYVQSPEDTPKNVAWLFVVLLFVTAAISAIGSGQALYIGRRICIRLRAVIIGEVYAKALRRKAAAGADRALGKKKKVGGKKLASTDSKEDEDEDEDEQANVGAIINLMAVDSFKVAEVCAYLHFLIAAVPIQVFIAVVLLYQILGWSSIAGIGVMVLLLPINYYISSQFSKIQEAIMTTTDKRIHTTNEVLQNIRIIKYFAWEERFGQVVDESRSAELKNLRKRYILWAIAATSWYGSPIFITFLSFFCYTVVEKKDLNAPIAFTALSLFNVLRVPLDQLADMITNVLQTKVSVDRVEEFLSEEETEKYLQLKPVGDQNPDAPLIGFTDGAFTWGSKKQIKNKGMGSAFQLQDLNIRFEPEALNIIAGPTGSGKTSLLMALLGEMTHLKGSVHLPGAQSREDLIPDSETGLTESVAYCAQQAWLVNATVKNNILFASPYDEERYHSVIIACSLERDLQILDNGDETEVGEKGISLSGGQKQRISLARALYSNSKHLLLDDCLSAVDSHTAKWIYDYCIMGPLMHRRTCILVTHNVALCVPLARHVVVLDNGRIISQGDPETVVDSGALGNDELLKSGVKSKPASRMPSRVPSFVGGPANGTESNGISAELIGNKKEKKSNEETKLLGSVDWKVYRLYLAAMGPWWYWVIVLSIFAAQQLGAVATSVWIRQWSLQYEPNTMNTKYNMAGVHGTLSSSFGYAGSCFASGSCSWAFPTMSSPNSVKVAKTGSEVDIWYYLSVYALIGLVYTATSFIREAVVFYGSLRASKRIHEQLLHHLMRAKFRFFDSTPLGRIINRFSKDIEAVDQEVAAVALGMIHSLASVIAIVILISIITPGFLGAGLAITCLYWLIGAFYLCASRDLKRLESIQRSPLYQHFGETITGVSTIRAYGDERRFVRDNLRNIDAHNRPFFFLWACNRWLGFRVDIAGALVSFFAGVFVVSNVGRIDAGLAGLSLTYAITFAGNILWVMRLYAMNEQNMNSVERIREYLEVEQEAAEIIPENRPATNWPEAGAVTFTDYSTRYRPDLDLVLKHVSFDIKPLEKVGIVGRTGAGKSSLALALFRSLEAEDGKIVIDGVDISTIGLQDLRQSITMVPQDPTLFTGTIRSNLDPFGVYTDGDIFRALKRVQLISEEPDAAAPVVGDDAAINKNVFLDLQSMVAESGNNLSQGQKQLLCLARALLKEPKVLLMDEATASIDYTTDTKIQATIRELQSTTITIAHRLNSIIYYDKVLVLDQGAVCEYDHPHNLLQKKDSIFREMCESSGEIALLEEMAKKAFMGTDALVQIEE</sequence>
<dbReference type="Pfam" id="PF00005">
    <property type="entry name" value="ABC_tran"/>
    <property type="match status" value="2"/>
</dbReference>